<accession>A0ABQ0CB11</accession>
<feature type="domain" description="Tip attachment protein J" evidence="1">
    <location>
        <begin position="262"/>
        <end position="407"/>
    </location>
</feature>
<organism evidence="2 3">
    <name type="scientific">Candidatus Magnetaquiglobus chichijimensis</name>
    <dbReference type="NCBI Taxonomy" id="3141448"/>
    <lineage>
        <taxon>Bacteria</taxon>
        <taxon>Pseudomonadati</taxon>
        <taxon>Pseudomonadota</taxon>
        <taxon>Magnetococcia</taxon>
        <taxon>Magnetococcales</taxon>
        <taxon>Candidatus Magnetaquicoccaceae</taxon>
        <taxon>Candidatus Magnetaquiglobus</taxon>
    </lineage>
</organism>
<name>A0ABQ0CB11_9PROT</name>
<dbReference type="InterPro" id="IPR032876">
    <property type="entry name" value="J_dom"/>
</dbReference>
<proteinExistence type="predicted"/>
<dbReference type="InterPro" id="IPR003961">
    <property type="entry name" value="FN3_dom"/>
</dbReference>
<dbReference type="CDD" id="cd00063">
    <property type="entry name" value="FN3"/>
    <property type="match status" value="1"/>
</dbReference>
<evidence type="ECO:0000313" key="3">
    <source>
        <dbReference type="Proteomes" id="UP001628193"/>
    </source>
</evidence>
<evidence type="ECO:0000313" key="2">
    <source>
        <dbReference type="EMBL" id="GAB0058045.1"/>
    </source>
</evidence>
<reference evidence="2 3" key="2">
    <citation type="submission" date="2024-09" db="EMBL/GenBank/DDBJ databases">
        <title>Draft genome sequence of Candidatus Magnetaquicoccaceae bacterium FCR-1.</title>
        <authorList>
            <person name="Shimoshige H."/>
            <person name="Shimamura S."/>
            <person name="Taoka A."/>
            <person name="Kobayashi H."/>
            <person name="Maekawa T."/>
        </authorList>
    </citation>
    <scope>NUCLEOTIDE SEQUENCE [LARGE SCALE GENOMIC DNA]</scope>
    <source>
        <strain evidence="2 3">FCR-1</strain>
    </source>
</reference>
<dbReference type="Gene3D" id="2.60.40.10">
    <property type="entry name" value="Immunoglobulins"/>
    <property type="match status" value="1"/>
</dbReference>
<comment type="caution">
    <text evidence="2">The sequence shown here is derived from an EMBL/GenBank/DDBJ whole genome shotgun (WGS) entry which is preliminary data.</text>
</comment>
<dbReference type="InterPro" id="IPR036116">
    <property type="entry name" value="FN3_sf"/>
</dbReference>
<dbReference type="InterPro" id="IPR013783">
    <property type="entry name" value="Ig-like_fold"/>
</dbReference>
<dbReference type="EMBL" id="BAAFGK010000004">
    <property type="protein sequence ID" value="GAB0058045.1"/>
    <property type="molecule type" value="Genomic_DNA"/>
</dbReference>
<keyword evidence="3" id="KW-1185">Reference proteome</keyword>
<dbReference type="Pfam" id="PF13550">
    <property type="entry name" value="Phage-tail_3"/>
    <property type="match status" value="1"/>
</dbReference>
<dbReference type="PANTHER" id="PTHR36251">
    <property type="entry name" value="FELS-1 PROPHAGE HOST SPECIFICITY PROTEIN-RELATED"/>
    <property type="match status" value="1"/>
</dbReference>
<protein>
    <recommendedName>
        <fullName evidence="1">Tip attachment protein J domain-containing protein</fullName>
    </recommendedName>
</protein>
<evidence type="ECO:0000259" key="1">
    <source>
        <dbReference type="Pfam" id="PF13550"/>
    </source>
</evidence>
<dbReference type="SUPFAM" id="SSF49265">
    <property type="entry name" value="Fibronectin type III"/>
    <property type="match status" value="1"/>
</dbReference>
<dbReference type="InterPro" id="IPR053171">
    <property type="entry name" value="Viral_Tip_Attach_Protein"/>
</dbReference>
<reference evidence="2 3" key="1">
    <citation type="submission" date="2024-05" db="EMBL/GenBank/DDBJ databases">
        <authorList>
            <consortium name="Candidatus Magnetaquicoccaceae bacterium FCR-1 genome sequencing consortium"/>
            <person name="Shimoshige H."/>
            <person name="Shimamura S."/>
            <person name="Taoka A."/>
            <person name="Kobayashi H."/>
            <person name="Maekawa T."/>
        </authorList>
    </citation>
    <scope>NUCLEOTIDE SEQUENCE [LARGE SCALE GENOMIC DNA]</scope>
    <source>
        <strain evidence="2 3">FCR-1</strain>
    </source>
</reference>
<dbReference type="Proteomes" id="UP001628193">
    <property type="component" value="Unassembled WGS sequence"/>
</dbReference>
<dbReference type="PANTHER" id="PTHR36251:SF2">
    <property type="entry name" value="GIFSY-2 PROPHAGE HOST SPECIFICITY PROTEIN J, PHAGE LAMBDA"/>
    <property type="match status" value="1"/>
</dbReference>
<gene>
    <name evidence="2" type="ORF">SIID45300_02385</name>
</gene>
<dbReference type="RefSeq" id="WP_420905725.1">
    <property type="nucleotide sequence ID" value="NZ_BAAFGK010000004.1"/>
</dbReference>
<sequence length="835" mass="89630">MGFLSFVGGILGAAIGFFVAGPKGALIGYSVGSTIGAQVEPKPQLPSTSAVPSGVMLNQRSSVAPIPVIYGSRRIGGPVVFIDTTGESRIYLHLVVALCEGPVAAIHDVFLDDVAITDAKFNGLVECYRHLGDESVADPQLIARSSKWTSAHLLKGVAYLYLQLKYDPNNLSALPTVTADVDGRLLYDPRSGQTGFSRNPALAIRDYLTNTLYGCGLPASALDEASFIAAANHCDEVVNDPGISQPRYTCNGIVNVDARLVDNIEHLKSCCCGWLVWQAGYYGLLIDQPASPVATITPDQITGSWEIDSNDHTTRTNRIKVTWYNPGARWQPDLLTLDAPALRAEDQGFLLEKAIELPFTASGTMASRIGWILLKRSRLFLAVHLTVTMEGLPIEVGSVVAITHPTAGWMEKRCMVLKIRLLVSDEVELWAQEYDPGVYQSDITTTFHPAPSLGLPDPYHVTPPSGLDVTESLYVTRTSSAPKAKATISWISASDLFRVSVRNTTGGEWKLIGTTSETLFEWLDVVPGLYEFRVVAINAIGAGSDPTTITTEIFGLSVPPQNPIGLTLSGLGGIALLRWNLSPDLDVRIGGGVLIRHTPDTSEAGWSASISASNRLPGDATSATLPLRTGTYMLRFIDSSGILSPGYAAVVATQDTVLAYDGTGTISFHPEWMGEKTGCAVDDGTLKLDGVTLVDAWGEIDAIALIDLGDGDGIATDGTFTPAEVFDFGSVVRRRLTATVRATIYSANDMLDARLDPIDAWIDIDAEGVAGADARVEASYTMDDPNASPAWSEWRTLEVHEMVARAARFRLRLSSDGFFNISVSAFSIVSDTVQP</sequence>